<reference evidence="1" key="1">
    <citation type="journal article" date="2012" name="Nat. Biotechnol.">
        <title>Reference genome sequence of the model plant Setaria.</title>
        <authorList>
            <person name="Bennetzen J.L."/>
            <person name="Schmutz J."/>
            <person name="Wang H."/>
            <person name="Percifield R."/>
            <person name="Hawkins J."/>
            <person name="Pontaroli A.C."/>
            <person name="Estep M."/>
            <person name="Feng L."/>
            <person name="Vaughn J.N."/>
            <person name="Grimwood J."/>
            <person name="Jenkins J."/>
            <person name="Barry K."/>
            <person name="Lindquist E."/>
            <person name="Hellsten U."/>
            <person name="Deshpande S."/>
            <person name="Wang X."/>
            <person name="Wu X."/>
            <person name="Mitros T."/>
            <person name="Triplett J."/>
            <person name="Yang X."/>
            <person name="Ye C.Y."/>
            <person name="Mauro-Herrera M."/>
            <person name="Wang L."/>
            <person name="Li P."/>
            <person name="Sharma M."/>
            <person name="Sharma R."/>
            <person name="Ronald P.C."/>
            <person name="Panaud O."/>
            <person name="Kellogg E.A."/>
            <person name="Brutnell T.P."/>
            <person name="Doust A.N."/>
            <person name="Tuskan G.A."/>
            <person name="Rokhsar D."/>
            <person name="Devos K.M."/>
        </authorList>
    </citation>
    <scope>NUCLEOTIDE SEQUENCE [LARGE SCALE GENOMIC DNA]</scope>
    <source>
        <strain evidence="1">Yugu1</strain>
    </source>
</reference>
<dbReference type="Gene3D" id="3.60.10.10">
    <property type="entry name" value="Endonuclease/exonuclease/phosphatase"/>
    <property type="match status" value="1"/>
</dbReference>
<accession>A0A368Q163</accession>
<organism evidence="1">
    <name type="scientific">Setaria italica</name>
    <name type="common">Foxtail millet</name>
    <name type="synonym">Panicum italicum</name>
    <dbReference type="NCBI Taxonomy" id="4555"/>
    <lineage>
        <taxon>Eukaryota</taxon>
        <taxon>Viridiplantae</taxon>
        <taxon>Streptophyta</taxon>
        <taxon>Embryophyta</taxon>
        <taxon>Tracheophyta</taxon>
        <taxon>Spermatophyta</taxon>
        <taxon>Magnoliopsida</taxon>
        <taxon>Liliopsida</taxon>
        <taxon>Poales</taxon>
        <taxon>Poaceae</taxon>
        <taxon>PACMAD clade</taxon>
        <taxon>Panicoideae</taxon>
        <taxon>Panicodae</taxon>
        <taxon>Paniceae</taxon>
        <taxon>Cenchrinae</taxon>
        <taxon>Setaria</taxon>
    </lineage>
</organism>
<sequence length="77" mass="8842">MNALAWNCRGMGNTRTVQELCGFVQSHRPKLVFLLEMRMNDSRVSNLRWRLGLRNCLAVSSVCLSRGIALFWDESII</sequence>
<dbReference type="InterPro" id="IPR036691">
    <property type="entry name" value="Endo/exonu/phosph_ase_sf"/>
</dbReference>
<evidence type="ECO:0000313" key="1">
    <source>
        <dbReference type="EMBL" id="RCV11428.1"/>
    </source>
</evidence>
<dbReference type="STRING" id="4555.A0A368Q163"/>
<dbReference type="AlphaFoldDB" id="A0A368Q163"/>
<dbReference type="PANTHER" id="PTHR35218:SF9">
    <property type="entry name" value="ENDONUCLEASE_EXONUCLEASE_PHOSPHATASE DOMAIN-CONTAINING PROTEIN"/>
    <property type="match status" value="1"/>
</dbReference>
<dbReference type="EMBL" id="CM003529">
    <property type="protein sequence ID" value="RCV11428.1"/>
    <property type="molecule type" value="Genomic_DNA"/>
</dbReference>
<gene>
    <name evidence="1" type="ORF">SETIT_2G184900v2</name>
</gene>
<feature type="non-terminal residue" evidence="1">
    <location>
        <position position="77"/>
    </location>
</feature>
<dbReference type="SUPFAM" id="SSF56219">
    <property type="entry name" value="DNase I-like"/>
    <property type="match status" value="1"/>
</dbReference>
<proteinExistence type="predicted"/>
<evidence type="ECO:0008006" key="2">
    <source>
        <dbReference type="Google" id="ProtNLM"/>
    </source>
</evidence>
<protein>
    <recommendedName>
        <fullName evidence="2">Endonuclease/exonuclease/phosphatase domain-containing protein</fullName>
    </recommendedName>
</protein>
<name>A0A368Q163_SETIT</name>
<reference evidence="1" key="2">
    <citation type="submission" date="2015-07" db="EMBL/GenBank/DDBJ databases">
        <authorList>
            <person name="Noorani M."/>
        </authorList>
    </citation>
    <scope>NUCLEOTIDE SEQUENCE</scope>
    <source>
        <strain evidence="1">Yugu1</strain>
    </source>
</reference>
<dbReference type="OrthoDB" id="680200at2759"/>
<dbReference type="PANTHER" id="PTHR35218">
    <property type="entry name" value="RNASE H DOMAIN-CONTAINING PROTEIN"/>
    <property type="match status" value="1"/>
</dbReference>